<protein>
    <submittedName>
        <fullName evidence="1">Uncharacterized protein</fullName>
    </submittedName>
</protein>
<organism evidence="1 2">
    <name type="scientific">Streptomyces muensis</name>
    <dbReference type="NCBI Taxonomy" id="1077944"/>
    <lineage>
        <taxon>Bacteria</taxon>
        <taxon>Bacillati</taxon>
        <taxon>Actinomycetota</taxon>
        <taxon>Actinomycetes</taxon>
        <taxon>Kitasatosporales</taxon>
        <taxon>Streptomycetaceae</taxon>
        <taxon>Streptomyces</taxon>
    </lineage>
</organism>
<reference evidence="1" key="1">
    <citation type="submission" date="2022-01" db="EMBL/GenBank/DDBJ databases">
        <title>Draft Genome Sequences of Seven Type Strains of the Genus Streptomyces.</title>
        <authorList>
            <person name="Aziz S."/>
            <person name="Coretto E."/>
            <person name="Chronakova A."/>
            <person name="Sproer C."/>
            <person name="Huber K."/>
            <person name="Nouioui I."/>
            <person name="Gross H."/>
        </authorList>
    </citation>
    <scope>NUCLEOTIDE SEQUENCE</scope>
    <source>
        <strain evidence="1">DSM 103493</strain>
    </source>
</reference>
<name>A0A9X1Q859_STRM4</name>
<dbReference type="EMBL" id="JAKEIP010000462">
    <property type="protein sequence ID" value="MCF1600271.1"/>
    <property type="molecule type" value="Genomic_DNA"/>
</dbReference>
<dbReference type="RefSeq" id="WP_234768582.1">
    <property type="nucleotide sequence ID" value="NZ_JAKEIP010000462.1"/>
</dbReference>
<evidence type="ECO:0000313" key="2">
    <source>
        <dbReference type="Proteomes" id="UP001139384"/>
    </source>
</evidence>
<proteinExistence type="predicted"/>
<sequence length="215" mass="24073">MDVLTYLWTLPTGARLGIRNGRDRTAAALRELEELRYLRRVVREDTGSGRLAVTYEVFDSPCEVEPLMGEFEEVEEVADRPAPSRHTVRAAHLLISLRNIDPRLTLDGPEAMRLAPLVEKWWERGVSTARVRAALAYEWPGPVHSAAAHVEALLLDGCPVAPTASPVTVVEVQLRRSGAWSWRAAVRRGGDLVRALMKRPAMPAYNWKECDDRNA</sequence>
<keyword evidence="2" id="KW-1185">Reference proteome</keyword>
<evidence type="ECO:0000313" key="1">
    <source>
        <dbReference type="EMBL" id="MCF1600271.1"/>
    </source>
</evidence>
<dbReference type="AlphaFoldDB" id="A0A9X1Q859"/>
<accession>A0A9X1Q859</accession>
<comment type="caution">
    <text evidence="1">The sequence shown here is derived from an EMBL/GenBank/DDBJ whole genome shotgun (WGS) entry which is preliminary data.</text>
</comment>
<dbReference type="Proteomes" id="UP001139384">
    <property type="component" value="Unassembled WGS sequence"/>
</dbReference>
<gene>
    <name evidence="1" type="ORF">L0P92_43045</name>
</gene>